<proteinExistence type="inferred from homology"/>
<sequence length="81" mass="9554">MDLRLFILRGQVLSLYRTALRTIRVAQPHIRDELKQQVRHEFVAHRSQADVIQIKYLLSEGRKKVKELDEMLCGVQTTLPR</sequence>
<evidence type="ECO:0000256" key="1">
    <source>
        <dbReference type="ARBA" id="ARBA00004173"/>
    </source>
</evidence>
<evidence type="ECO:0000256" key="6">
    <source>
        <dbReference type="ARBA" id="ARBA00044735"/>
    </source>
</evidence>
<evidence type="ECO:0000313" key="9">
    <source>
        <dbReference type="Proteomes" id="UP000316726"/>
    </source>
</evidence>
<evidence type="ECO:0000256" key="2">
    <source>
        <dbReference type="ARBA" id="ARBA00009508"/>
    </source>
</evidence>
<organism evidence="8 9">
    <name type="scientific">Chloropicon primus</name>
    <dbReference type="NCBI Taxonomy" id="1764295"/>
    <lineage>
        <taxon>Eukaryota</taxon>
        <taxon>Viridiplantae</taxon>
        <taxon>Chlorophyta</taxon>
        <taxon>Chloropicophyceae</taxon>
        <taxon>Chloropicales</taxon>
        <taxon>Chloropicaceae</taxon>
        <taxon>Chloropicon</taxon>
    </lineage>
</organism>
<dbReference type="Pfam" id="PF05347">
    <property type="entry name" value="Complex1_LYR"/>
    <property type="match status" value="1"/>
</dbReference>
<dbReference type="InterPro" id="IPR045293">
    <property type="entry name" value="Complex1_LYR_LYRM2"/>
</dbReference>
<comment type="subcellular location">
    <subcellularLocation>
        <location evidence="1">Mitochondrion</location>
    </subcellularLocation>
</comment>
<comment type="function">
    <text evidence="6">Involved in efficient integration of the N-module into mitochondrial respiratory chain complex I.</text>
</comment>
<reference evidence="8 9" key="1">
    <citation type="submission" date="2018-07" db="EMBL/GenBank/DDBJ databases">
        <title>The complete nuclear genome of the prasinophyte Chloropicon primus (CCMP1205).</title>
        <authorList>
            <person name="Pombert J.-F."/>
            <person name="Otis C."/>
            <person name="Turmel M."/>
            <person name="Lemieux C."/>
        </authorList>
    </citation>
    <scope>NUCLEOTIDE SEQUENCE [LARGE SCALE GENOMIC DNA]</scope>
    <source>
        <strain evidence="8 9">CCMP1205</strain>
    </source>
</reference>
<evidence type="ECO:0000313" key="8">
    <source>
        <dbReference type="EMBL" id="QDZ17619.1"/>
    </source>
</evidence>
<comment type="similarity">
    <text evidence="2">Belongs to the complex I LYR family.</text>
</comment>
<feature type="domain" description="Complex 1 LYR protein" evidence="7">
    <location>
        <begin position="11"/>
        <end position="66"/>
    </location>
</feature>
<dbReference type="InterPro" id="IPR008011">
    <property type="entry name" value="Complex1_LYR_dom"/>
</dbReference>
<dbReference type="EMBL" id="CP031034">
    <property type="protein sequence ID" value="QDZ17619.1"/>
    <property type="molecule type" value="Genomic_DNA"/>
</dbReference>
<evidence type="ECO:0000256" key="4">
    <source>
        <dbReference type="ARBA" id="ARBA00023128"/>
    </source>
</evidence>
<dbReference type="AlphaFoldDB" id="A0A5B8MBK3"/>
<accession>A0A5B8MBK3</accession>
<dbReference type="CDD" id="cd20262">
    <property type="entry name" value="Complex1_LYR_LYRM2"/>
    <property type="match status" value="1"/>
</dbReference>
<evidence type="ECO:0000259" key="7">
    <source>
        <dbReference type="Pfam" id="PF05347"/>
    </source>
</evidence>
<keyword evidence="3" id="KW-0809">Transit peptide</keyword>
<keyword evidence="9" id="KW-1185">Reference proteome</keyword>
<evidence type="ECO:0000256" key="5">
    <source>
        <dbReference type="ARBA" id="ARBA00026235"/>
    </source>
</evidence>
<dbReference type="PANTHER" id="PTHR13675:SF0">
    <property type="entry name" value="LYR MOTIF-CONTAINING PROTEIN 2"/>
    <property type="match status" value="1"/>
</dbReference>
<name>A0A5B8MBK3_9CHLO</name>
<evidence type="ECO:0000256" key="3">
    <source>
        <dbReference type="ARBA" id="ARBA00022946"/>
    </source>
</evidence>
<protein>
    <recommendedName>
        <fullName evidence="5">LYR motif-containing protein 2</fullName>
    </recommendedName>
</protein>
<dbReference type="PANTHER" id="PTHR13675">
    <property type="entry name" value="LYR MOTIF-CONTAINING PROTEIN 2"/>
    <property type="match status" value="1"/>
</dbReference>
<keyword evidence="4" id="KW-0496">Mitochondrion</keyword>
<dbReference type="OrthoDB" id="74240at2759"/>
<dbReference type="GO" id="GO:0005739">
    <property type="term" value="C:mitochondrion"/>
    <property type="evidence" value="ECO:0007669"/>
    <property type="project" value="UniProtKB-SubCell"/>
</dbReference>
<gene>
    <name evidence="8" type="ORF">A3770_01p01370</name>
</gene>
<dbReference type="Proteomes" id="UP000316726">
    <property type="component" value="Chromosome 1"/>
</dbReference>